<dbReference type="EMBL" id="JARAOO010000006">
    <property type="protein sequence ID" value="KAJ7966170.1"/>
    <property type="molecule type" value="Genomic_DNA"/>
</dbReference>
<dbReference type="Proteomes" id="UP001163823">
    <property type="component" value="Chromosome 6"/>
</dbReference>
<gene>
    <name evidence="1" type="ORF">O6P43_015683</name>
</gene>
<dbReference type="PANTHER" id="PTHR33527">
    <property type="entry name" value="OS07G0274300 PROTEIN"/>
    <property type="match status" value="1"/>
</dbReference>
<dbReference type="KEGG" id="qsa:O6P43_015683"/>
<keyword evidence="2" id="KW-1185">Reference proteome</keyword>
<organism evidence="1 2">
    <name type="scientific">Quillaja saponaria</name>
    <name type="common">Soap bark tree</name>
    <dbReference type="NCBI Taxonomy" id="32244"/>
    <lineage>
        <taxon>Eukaryota</taxon>
        <taxon>Viridiplantae</taxon>
        <taxon>Streptophyta</taxon>
        <taxon>Embryophyta</taxon>
        <taxon>Tracheophyta</taxon>
        <taxon>Spermatophyta</taxon>
        <taxon>Magnoliopsida</taxon>
        <taxon>eudicotyledons</taxon>
        <taxon>Gunneridae</taxon>
        <taxon>Pentapetalae</taxon>
        <taxon>rosids</taxon>
        <taxon>fabids</taxon>
        <taxon>Fabales</taxon>
        <taxon>Quillajaceae</taxon>
        <taxon>Quillaja</taxon>
    </lineage>
</organism>
<proteinExistence type="predicted"/>
<accession>A0AAD7LXJ7</accession>
<name>A0AAD7LXJ7_QUISA</name>
<dbReference type="AlphaFoldDB" id="A0AAD7LXJ7"/>
<reference evidence="1" key="1">
    <citation type="journal article" date="2023" name="Science">
        <title>Elucidation of the pathway for biosynthesis of saponin adjuvants from the soapbark tree.</title>
        <authorList>
            <person name="Reed J."/>
            <person name="Orme A."/>
            <person name="El-Demerdash A."/>
            <person name="Owen C."/>
            <person name="Martin L.B.B."/>
            <person name="Misra R.C."/>
            <person name="Kikuchi S."/>
            <person name="Rejzek M."/>
            <person name="Martin A.C."/>
            <person name="Harkess A."/>
            <person name="Leebens-Mack J."/>
            <person name="Louveau T."/>
            <person name="Stephenson M.J."/>
            <person name="Osbourn A."/>
        </authorList>
    </citation>
    <scope>NUCLEOTIDE SEQUENCE</scope>
    <source>
        <strain evidence="1">S10</strain>
    </source>
</reference>
<dbReference type="PANTHER" id="PTHR33527:SF18">
    <property type="entry name" value="F13O11.17 PROTEIN"/>
    <property type="match status" value="1"/>
</dbReference>
<sequence length="280" mass="31269">MASISIGDLHQFHRTDREVFSCLVVKLMRNPTESLLVMALWMSLEDIGYPNIIVNMTGLSDAMVNALATEAVSCLKCLEGNTHGIPLVSVLPLTTIIVHREISLHMFNQKRFTAVSGIRSFLNNVCARIFTDILELVLGRTSQIIPNVPLVIPGFPHPLFGSLTIMPNKPIGNDISEEKLWGWIPSDDVSMDDKTLFLTFSRGFPVTKEEVIELFSVILGFRVETINMGTATSPSSEQPLYATMVLDSVTTVDQILGGKHVSKFRINGKHIWARKYERRE</sequence>
<evidence type="ECO:0000313" key="2">
    <source>
        <dbReference type="Proteomes" id="UP001163823"/>
    </source>
</evidence>
<evidence type="ECO:0000313" key="1">
    <source>
        <dbReference type="EMBL" id="KAJ7966170.1"/>
    </source>
</evidence>
<protein>
    <submittedName>
        <fullName evidence="1">Rho guanine nucleotide exchange factor</fullName>
    </submittedName>
</protein>
<comment type="caution">
    <text evidence="1">The sequence shown here is derived from an EMBL/GenBank/DDBJ whole genome shotgun (WGS) entry which is preliminary data.</text>
</comment>